<accession>S8G144</accession>
<feature type="compositionally biased region" description="Pro residues" evidence="1">
    <location>
        <begin position="196"/>
        <end position="226"/>
    </location>
</feature>
<organism evidence="2 3">
    <name type="scientific">Fomitopsis schrenkii</name>
    <name type="common">Brown rot fungus</name>
    <dbReference type="NCBI Taxonomy" id="2126942"/>
    <lineage>
        <taxon>Eukaryota</taxon>
        <taxon>Fungi</taxon>
        <taxon>Dikarya</taxon>
        <taxon>Basidiomycota</taxon>
        <taxon>Agaricomycotina</taxon>
        <taxon>Agaricomycetes</taxon>
        <taxon>Polyporales</taxon>
        <taxon>Fomitopsis</taxon>
    </lineage>
</organism>
<feature type="compositionally biased region" description="Polar residues" evidence="1">
    <location>
        <begin position="232"/>
        <end position="241"/>
    </location>
</feature>
<sequence>MTFSVEPGQIFPSAALYQAMQPPYRPQAPTAAHHPPPFDPYGHDQLAYPPGAPSLPPTSPPSADTRNLRKSPSRSSPVTQVPSQGSYQQPGPSRSPHGPPSQSPPAGQLPALPTEAPPFQPDIPVRPQLQERASQRSHVRFESPSRPDVRPPLRQGSVDEAYDGIEEQGPSPPPPPVPRNVSSLVQPPLYEAAQDAPPPRQPPPPQDAMPLSPPQNPRPRPNPPQSRPSSVYLATSHSQSGAPRPDIALPPRRPAPSVQSQASLPPRHVPKQLVMPAPLQPLEEQRKAEAARIAQQHRAQAIPQGRRSEEGPVNHPDIHTHDGRHMLHHSMSHRLPPVTQPPERQDLSRSVSQGQSRTQVIPMSGGPNVLRKRSVMNASTPIAAPEAAPSSHTAAMFAARVVGDSRKGKTVERVSSGMWARDPVKEAEIQRELAREPNKMGRKLSKLTRKLR</sequence>
<feature type="compositionally biased region" description="Basic and acidic residues" evidence="1">
    <location>
        <begin position="139"/>
        <end position="151"/>
    </location>
</feature>
<feature type="compositionally biased region" description="Pro residues" evidence="1">
    <location>
        <begin position="50"/>
        <end position="60"/>
    </location>
</feature>
<dbReference type="InParanoid" id="S8G144"/>
<feature type="compositionally biased region" description="Polar residues" evidence="1">
    <location>
        <begin position="73"/>
        <end position="87"/>
    </location>
</feature>
<evidence type="ECO:0000313" key="2">
    <source>
        <dbReference type="EMBL" id="EPT04055.1"/>
    </source>
</evidence>
<feature type="compositionally biased region" description="Basic and acidic residues" evidence="1">
    <location>
        <begin position="306"/>
        <end position="325"/>
    </location>
</feature>
<keyword evidence="3" id="KW-1185">Reference proteome</keyword>
<gene>
    <name evidence="2" type="ORF">FOMPIDRAFT_1040305</name>
</gene>
<dbReference type="AlphaFoldDB" id="S8G144"/>
<evidence type="ECO:0000313" key="3">
    <source>
        <dbReference type="Proteomes" id="UP000015241"/>
    </source>
</evidence>
<dbReference type="OrthoDB" id="2684446at2759"/>
<protein>
    <submittedName>
        <fullName evidence="2">Uncharacterized protein</fullName>
    </submittedName>
</protein>
<name>S8G144_FOMSC</name>
<feature type="compositionally biased region" description="Polar residues" evidence="1">
    <location>
        <begin position="348"/>
        <end position="361"/>
    </location>
</feature>
<reference evidence="2 3" key="1">
    <citation type="journal article" date="2012" name="Science">
        <title>The Paleozoic origin of enzymatic lignin decomposition reconstructed from 31 fungal genomes.</title>
        <authorList>
            <person name="Floudas D."/>
            <person name="Binder M."/>
            <person name="Riley R."/>
            <person name="Barry K."/>
            <person name="Blanchette R.A."/>
            <person name="Henrissat B."/>
            <person name="Martinez A.T."/>
            <person name="Otillar R."/>
            <person name="Spatafora J.W."/>
            <person name="Yadav J.S."/>
            <person name="Aerts A."/>
            <person name="Benoit I."/>
            <person name="Boyd A."/>
            <person name="Carlson A."/>
            <person name="Copeland A."/>
            <person name="Coutinho P.M."/>
            <person name="de Vries R.P."/>
            <person name="Ferreira P."/>
            <person name="Findley K."/>
            <person name="Foster B."/>
            <person name="Gaskell J."/>
            <person name="Glotzer D."/>
            <person name="Gorecki P."/>
            <person name="Heitman J."/>
            <person name="Hesse C."/>
            <person name="Hori C."/>
            <person name="Igarashi K."/>
            <person name="Jurgens J.A."/>
            <person name="Kallen N."/>
            <person name="Kersten P."/>
            <person name="Kohler A."/>
            <person name="Kuees U."/>
            <person name="Kumar T.K.A."/>
            <person name="Kuo A."/>
            <person name="LaButti K."/>
            <person name="Larrondo L.F."/>
            <person name="Lindquist E."/>
            <person name="Ling A."/>
            <person name="Lombard V."/>
            <person name="Lucas S."/>
            <person name="Lundell T."/>
            <person name="Martin R."/>
            <person name="McLaughlin D.J."/>
            <person name="Morgenstern I."/>
            <person name="Morin E."/>
            <person name="Murat C."/>
            <person name="Nagy L.G."/>
            <person name="Nolan M."/>
            <person name="Ohm R.A."/>
            <person name="Patyshakuliyeva A."/>
            <person name="Rokas A."/>
            <person name="Ruiz-Duenas F.J."/>
            <person name="Sabat G."/>
            <person name="Salamov A."/>
            <person name="Samejima M."/>
            <person name="Schmutz J."/>
            <person name="Slot J.C."/>
            <person name="St John F."/>
            <person name="Stenlid J."/>
            <person name="Sun H."/>
            <person name="Sun S."/>
            <person name="Syed K."/>
            <person name="Tsang A."/>
            <person name="Wiebenga A."/>
            <person name="Young D."/>
            <person name="Pisabarro A."/>
            <person name="Eastwood D.C."/>
            <person name="Martin F."/>
            <person name="Cullen D."/>
            <person name="Grigoriev I.V."/>
            <person name="Hibbett D.S."/>
        </authorList>
    </citation>
    <scope>NUCLEOTIDE SEQUENCE</scope>
    <source>
        <strain evidence="3">FP-58527</strain>
    </source>
</reference>
<dbReference type="EMBL" id="KE504128">
    <property type="protein sequence ID" value="EPT04055.1"/>
    <property type="molecule type" value="Genomic_DNA"/>
</dbReference>
<dbReference type="Proteomes" id="UP000015241">
    <property type="component" value="Unassembled WGS sequence"/>
</dbReference>
<proteinExistence type="predicted"/>
<feature type="region of interest" description="Disordered" evidence="1">
    <location>
        <begin position="21"/>
        <end position="370"/>
    </location>
</feature>
<dbReference type="STRING" id="743788.S8G144"/>
<feature type="compositionally biased region" description="Low complexity" evidence="1">
    <location>
        <begin position="291"/>
        <end position="304"/>
    </location>
</feature>
<evidence type="ECO:0000256" key="1">
    <source>
        <dbReference type="SAM" id="MobiDB-lite"/>
    </source>
</evidence>
<dbReference type="HOGENOM" id="CLU_605556_0_0_1"/>